<dbReference type="OrthoDB" id="5343483at2759"/>
<evidence type="ECO:0000313" key="2">
    <source>
        <dbReference type="EMBL" id="KAF4945297.1"/>
    </source>
</evidence>
<accession>A0A8H4STJ3</accession>
<gene>
    <name evidence="2" type="ORF">FGADI_12037</name>
</gene>
<organism evidence="2 3">
    <name type="scientific">Fusarium gaditjirri</name>
    <dbReference type="NCBI Taxonomy" id="282569"/>
    <lineage>
        <taxon>Eukaryota</taxon>
        <taxon>Fungi</taxon>
        <taxon>Dikarya</taxon>
        <taxon>Ascomycota</taxon>
        <taxon>Pezizomycotina</taxon>
        <taxon>Sordariomycetes</taxon>
        <taxon>Hypocreomycetidae</taxon>
        <taxon>Hypocreales</taxon>
        <taxon>Nectriaceae</taxon>
        <taxon>Fusarium</taxon>
        <taxon>Fusarium nisikadoi species complex</taxon>
    </lineage>
</organism>
<feature type="compositionally biased region" description="Polar residues" evidence="1">
    <location>
        <begin position="285"/>
        <end position="294"/>
    </location>
</feature>
<dbReference type="Proteomes" id="UP000604273">
    <property type="component" value="Unassembled WGS sequence"/>
</dbReference>
<keyword evidence="3" id="KW-1185">Reference proteome</keyword>
<evidence type="ECO:0000313" key="3">
    <source>
        <dbReference type="Proteomes" id="UP000604273"/>
    </source>
</evidence>
<protein>
    <submittedName>
        <fullName evidence="2">Uncharacterized protein</fullName>
    </submittedName>
</protein>
<feature type="region of interest" description="Disordered" evidence="1">
    <location>
        <begin position="283"/>
        <end position="318"/>
    </location>
</feature>
<dbReference type="EMBL" id="JABFAI010000373">
    <property type="protein sequence ID" value="KAF4945297.1"/>
    <property type="molecule type" value="Genomic_DNA"/>
</dbReference>
<proteinExistence type="predicted"/>
<reference evidence="2" key="1">
    <citation type="journal article" date="2020" name="BMC Genomics">
        <title>Correction to: Identification and distribution of gene clusters required for synthesis of sphingolipid metabolism inhibitors in diverse species of the filamentous fungus Fusarium.</title>
        <authorList>
            <person name="Kim H.S."/>
            <person name="Lohmar J.M."/>
            <person name="Busman M."/>
            <person name="Brown D.W."/>
            <person name="Naumann T.A."/>
            <person name="Divon H.H."/>
            <person name="Lysoe E."/>
            <person name="Uhlig S."/>
            <person name="Proctor R.H."/>
        </authorList>
    </citation>
    <scope>NUCLEOTIDE SEQUENCE</scope>
    <source>
        <strain evidence="2">NRRL 45417</strain>
    </source>
</reference>
<reference evidence="2" key="2">
    <citation type="submission" date="2020-05" db="EMBL/GenBank/DDBJ databases">
        <authorList>
            <person name="Kim H.-S."/>
            <person name="Proctor R.H."/>
            <person name="Brown D.W."/>
        </authorList>
    </citation>
    <scope>NUCLEOTIDE SEQUENCE</scope>
    <source>
        <strain evidence="2">NRRL 45417</strain>
    </source>
</reference>
<dbReference type="AlphaFoldDB" id="A0A8H4STJ3"/>
<name>A0A8H4STJ3_9HYPO</name>
<sequence length="318" mass="36782">MSDTSIKSFHSLTLENPGFATDPRFWTANHLSMVNCSFQEIETDEAHDFGALDSRAAESLAYSAKKVAVTAALFGSRFPWADNLLYRNDRGPITSSESPLTFHYGRRRVRLADSNVHTYRIKEEISIPHADPMIGYYEYRADEERREKLRAPRPPRGLNNDPVQRKYDIRYHMVAPKDWRHDPFLVCILLSLAQLQRRKAYGPRGLFLARLLVTNQADTTNAYVYKADIPYQLLESLDCPTRSIEDFDFPPVNYVKIPFEPYLTFSDRIHVHLAGMEYSSPGPVLSNQVVPPQSQEKKRKKRKRHDESRSGRQRRHIA</sequence>
<evidence type="ECO:0000256" key="1">
    <source>
        <dbReference type="SAM" id="MobiDB-lite"/>
    </source>
</evidence>
<comment type="caution">
    <text evidence="2">The sequence shown here is derived from an EMBL/GenBank/DDBJ whole genome shotgun (WGS) entry which is preliminary data.</text>
</comment>